<keyword evidence="1" id="KW-0175">Coiled coil</keyword>
<protein>
    <submittedName>
        <fullName evidence="4">Transmembrane protein, putative</fullName>
    </submittedName>
</protein>
<feature type="coiled-coil region" evidence="1">
    <location>
        <begin position="224"/>
        <end position="251"/>
    </location>
</feature>
<feature type="signal peptide" evidence="3">
    <location>
        <begin position="1"/>
        <end position="17"/>
    </location>
</feature>
<dbReference type="RefSeq" id="XP_001020753.1">
    <property type="nucleotide sequence ID" value="XM_001020753.1"/>
</dbReference>
<keyword evidence="5" id="KW-1185">Reference proteome</keyword>
<feature type="transmembrane region" description="Helical" evidence="2">
    <location>
        <begin position="282"/>
        <end position="304"/>
    </location>
</feature>
<keyword evidence="3" id="KW-0732">Signal</keyword>
<dbReference type="KEGG" id="tet:TTHERM_00958720"/>
<gene>
    <name evidence="4" type="ORF">TTHERM_00958720</name>
</gene>
<keyword evidence="2" id="KW-0472">Membrane</keyword>
<dbReference type="HOGENOM" id="CLU_913616_0_0_1"/>
<dbReference type="InParanoid" id="Q23VC8"/>
<evidence type="ECO:0000313" key="5">
    <source>
        <dbReference type="Proteomes" id="UP000009168"/>
    </source>
</evidence>
<dbReference type="AlphaFoldDB" id="Q23VC8"/>
<organism evidence="4 5">
    <name type="scientific">Tetrahymena thermophila (strain SB210)</name>
    <dbReference type="NCBI Taxonomy" id="312017"/>
    <lineage>
        <taxon>Eukaryota</taxon>
        <taxon>Sar</taxon>
        <taxon>Alveolata</taxon>
        <taxon>Ciliophora</taxon>
        <taxon>Intramacronucleata</taxon>
        <taxon>Oligohymenophorea</taxon>
        <taxon>Hymenostomatida</taxon>
        <taxon>Tetrahymenina</taxon>
        <taxon>Tetrahymenidae</taxon>
        <taxon>Tetrahymena</taxon>
    </lineage>
</organism>
<proteinExistence type="predicted"/>
<reference evidence="5" key="1">
    <citation type="journal article" date="2006" name="PLoS Biol.">
        <title>Macronuclear genome sequence of the ciliate Tetrahymena thermophila, a model eukaryote.</title>
        <authorList>
            <person name="Eisen J.A."/>
            <person name="Coyne R.S."/>
            <person name="Wu M."/>
            <person name="Wu D."/>
            <person name="Thiagarajan M."/>
            <person name="Wortman J.R."/>
            <person name="Badger J.H."/>
            <person name="Ren Q."/>
            <person name="Amedeo P."/>
            <person name="Jones K.M."/>
            <person name="Tallon L.J."/>
            <person name="Delcher A.L."/>
            <person name="Salzberg S.L."/>
            <person name="Silva J.C."/>
            <person name="Haas B.J."/>
            <person name="Majoros W.H."/>
            <person name="Farzad M."/>
            <person name="Carlton J.M."/>
            <person name="Smith R.K. Jr."/>
            <person name="Garg J."/>
            <person name="Pearlman R.E."/>
            <person name="Karrer K.M."/>
            <person name="Sun L."/>
            <person name="Manning G."/>
            <person name="Elde N.C."/>
            <person name="Turkewitz A.P."/>
            <person name="Asai D.J."/>
            <person name="Wilkes D.E."/>
            <person name="Wang Y."/>
            <person name="Cai H."/>
            <person name="Collins K."/>
            <person name="Stewart B.A."/>
            <person name="Lee S.R."/>
            <person name="Wilamowska K."/>
            <person name="Weinberg Z."/>
            <person name="Ruzzo W.L."/>
            <person name="Wloga D."/>
            <person name="Gaertig J."/>
            <person name="Frankel J."/>
            <person name="Tsao C.-C."/>
            <person name="Gorovsky M.A."/>
            <person name="Keeling P.J."/>
            <person name="Waller R.F."/>
            <person name="Patron N.J."/>
            <person name="Cherry J.M."/>
            <person name="Stover N.A."/>
            <person name="Krieger C.J."/>
            <person name="del Toro C."/>
            <person name="Ryder H.F."/>
            <person name="Williamson S.C."/>
            <person name="Barbeau R.A."/>
            <person name="Hamilton E.P."/>
            <person name="Orias E."/>
        </authorList>
    </citation>
    <scope>NUCLEOTIDE SEQUENCE [LARGE SCALE GENOMIC DNA]</scope>
    <source>
        <strain evidence="5">SB210</strain>
    </source>
</reference>
<keyword evidence="2 4" id="KW-0812">Transmembrane</keyword>
<sequence length="305" mass="34674">MRICAFVLIALVAIAAAQQDTYTNDQRNQVLECMRKIGEPCQSGNNEVNEACLDELDQLDQCFNQCIDENKETTNNIIGCVQLNCKSENNNAQTFFDQKTACMAILEENPSINDEEEIDLDNNDIDIIENPCESDTEEEFQACDAELVIIERCYYECIDQYEENSNEFIICYKSNCKSDNKKAQAYFDKKLPNTSTDIDNPSSKDEKKIDLDQENINNTETPCQAGSEDEIKACQEELNKLENCLTQCTEQNKENTLEIIRCYKSNCKSENNDVQDYFEKKIASMNTGINILAFTVIASVLSLLL</sequence>
<keyword evidence="2" id="KW-1133">Transmembrane helix</keyword>
<evidence type="ECO:0000256" key="1">
    <source>
        <dbReference type="SAM" id="Coils"/>
    </source>
</evidence>
<evidence type="ECO:0000256" key="3">
    <source>
        <dbReference type="SAM" id="SignalP"/>
    </source>
</evidence>
<evidence type="ECO:0000313" key="4">
    <source>
        <dbReference type="EMBL" id="EAS00508.1"/>
    </source>
</evidence>
<feature type="chain" id="PRO_5004201875" evidence="3">
    <location>
        <begin position="18"/>
        <end position="305"/>
    </location>
</feature>
<dbReference type="GeneID" id="7825794"/>
<name>Q23VC8_TETTS</name>
<accession>Q23VC8</accession>
<evidence type="ECO:0000256" key="2">
    <source>
        <dbReference type="SAM" id="Phobius"/>
    </source>
</evidence>
<dbReference type="Proteomes" id="UP000009168">
    <property type="component" value="Unassembled WGS sequence"/>
</dbReference>
<dbReference type="EMBL" id="GG662613">
    <property type="protein sequence ID" value="EAS00508.1"/>
    <property type="molecule type" value="Genomic_DNA"/>
</dbReference>